<feature type="transmembrane region" description="Helical" evidence="1">
    <location>
        <begin position="47"/>
        <end position="65"/>
    </location>
</feature>
<dbReference type="RefSeq" id="WP_135790182.1">
    <property type="nucleotide sequence ID" value="NZ_BNBQ01000001.1"/>
</dbReference>
<keyword evidence="1" id="KW-0472">Membrane</keyword>
<gene>
    <name evidence="2" type="ORF">E5082_05660</name>
</gene>
<dbReference type="GeneID" id="91529207"/>
<organism evidence="2 3">
    <name type="scientific">Streptomyces griseoluteus</name>
    <dbReference type="NCBI Taxonomy" id="29306"/>
    <lineage>
        <taxon>Bacteria</taxon>
        <taxon>Bacillati</taxon>
        <taxon>Actinomycetota</taxon>
        <taxon>Actinomycetes</taxon>
        <taxon>Kitasatosporales</taxon>
        <taxon>Streptomycetaceae</taxon>
        <taxon>Streptomyces</taxon>
    </lineage>
</organism>
<evidence type="ECO:0000313" key="2">
    <source>
        <dbReference type="EMBL" id="TGN85595.1"/>
    </source>
</evidence>
<dbReference type="AlphaFoldDB" id="A0A4Z1DLJ0"/>
<sequence length="78" mass="8571">MTPRLKSRDEPAWTKPGSQGAFWVFLSLLVLNFAVLVMRVLEGDGAGRVGSSLGLCLLFALLLVANRTARRKRSTPTR</sequence>
<protein>
    <submittedName>
        <fullName evidence="2">Uncharacterized protein</fullName>
    </submittedName>
</protein>
<feature type="transmembrane region" description="Helical" evidence="1">
    <location>
        <begin position="21"/>
        <end position="41"/>
    </location>
</feature>
<name>A0A4Z1DLJ0_STRGP</name>
<dbReference type="Proteomes" id="UP000298513">
    <property type="component" value="Unassembled WGS sequence"/>
</dbReference>
<evidence type="ECO:0000256" key="1">
    <source>
        <dbReference type="SAM" id="Phobius"/>
    </source>
</evidence>
<keyword evidence="1" id="KW-1133">Transmembrane helix</keyword>
<keyword evidence="3" id="KW-1185">Reference proteome</keyword>
<accession>A0A4Z1DLJ0</accession>
<keyword evidence="1" id="KW-0812">Transmembrane</keyword>
<evidence type="ECO:0000313" key="3">
    <source>
        <dbReference type="Proteomes" id="UP000298513"/>
    </source>
</evidence>
<reference evidence="2 3" key="1">
    <citation type="submission" date="2019-04" db="EMBL/GenBank/DDBJ databases">
        <title>Streptomyces sp. nov. Bv016 isolated from bark of Buahinia variegata.</title>
        <authorList>
            <person name="Kanchanasin P."/>
            <person name="Tanasupawat S."/>
            <person name="Yuki M."/>
            <person name="Kudo T."/>
        </authorList>
    </citation>
    <scope>NUCLEOTIDE SEQUENCE [LARGE SCALE GENOMIC DNA]</scope>
    <source>
        <strain evidence="2 3">JCM 4765</strain>
    </source>
</reference>
<dbReference type="EMBL" id="SRRU01000002">
    <property type="protein sequence ID" value="TGN85595.1"/>
    <property type="molecule type" value="Genomic_DNA"/>
</dbReference>
<proteinExistence type="predicted"/>
<comment type="caution">
    <text evidence="2">The sequence shown here is derived from an EMBL/GenBank/DDBJ whole genome shotgun (WGS) entry which is preliminary data.</text>
</comment>